<reference evidence="2 3" key="1">
    <citation type="journal article" date="2021" name="BMC Genomics">
        <title>Datura genome reveals duplications of psychoactive alkaloid biosynthetic genes and high mutation rate following tissue culture.</title>
        <authorList>
            <person name="Rajewski A."/>
            <person name="Carter-House D."/>
            <person name="Stajich J."/>
            <person name="Litt A."/>
        </authorList>
    </citation>
    <scope>NUCLEOTIDE SEQUENCE [LARGE SCALE GENOMIC DNA]</scope>
    <source>
        <strain evidence="2">AR-01</strain>
    </source>
</reference>
<comment type="caution">
    <text evidence="2">The sequence shown here is derived from an EMBL/GenBank/DDBJ whole genome shotgun (WGS) entry which is preliminary data.</text>
</comment>
<gene>
    <name evidence="2" type="ORF">HAX54_018668</name>
</gene>
<dbReference type="EMBL" id="JACEIK010002280">
    <property type="protein sequence ID" value="MCD9560175.1"/>
    <property type="molecule type" value="Genomic_DNA"/>
</dbReference>
<accession>A0ABS8UNY3</accession>
<sequence length="67" mass="7385">MGTVPLEQDKVTNAEDERMKAGEKDETWMQFFAGNRAASNVKNGFTSLSGDDHFSYFPPPDDGGLTK</sequence>
<feature type="region of interest" description="Disordered" evidence="1">
    <location>
        <begin position="1"/>
        <end position="23"/>
    </location>
</feature>
<evidence type="ECO:0000256" key="1">
    <source>
        <dbReference type="SAM" id="MobiDB-lite"/>
    </source>
</evidence>
<feature type="compositionally biased region" description="Basic and acidic residues" evidence="1">
    <location>
        <begin position="7"/>
        <end position="23"/>
    </location>
</feature>
<proteinExistence type="predicted"/>
<name>A0ABS8UNY3_DATST</name>
<keyword evidence="3" id="KW-1185">Reference proteome</keyword>
<evidence type="ECO:0000313" key="3">
    <source>
        <dbReference type="Proteomes" id="UP000823775"/>
    </source>
</evidence>
<dbReference type="Proteomes" id="UP000823775">
    <property type="component" value="Unassembled WGS sequence"/>
</dbReference>
<organism evidence="2 3">
    <name type="scientific">Datura stramonium</name>
    <name type="common">Jimsonweed</name>
    <name type="synonym">Common thornapple</name>
    <dbReference type="NCBI Taxonomy" id="4076"/>
    <lineage>
        <taxon>Eukaryota</taxon>
        <taxon>Viridiplantae</taxon>
        <taxon>Streptophyta</taxon>
        <taxon>Embryophyta</taxon>
        <taxon>Tracheophyta</taxon>
        <taxon>Spermatophyta</taxon>
        <taxon>Magnoliopsida</taxon>
        <taxon>eudicotyledons</taxon>
        <taxon>Gunneridae</taxon>
        <taxon>Pentapetalae</taxon>
        <taxon>asterids</taxon>
        <taxon>lamiids</taxon>
        <taxon>Solanales</taxon>
        <taxon>Solanaceae</taxon>
        <taxon>Solanoideae</taxon>
        <taxon>Datureae</taxon>
        <taxon>Datura</taxon>
    </lineage>
</organism>
<evidence type="ECO:0000313" key="2">
    <source>
        <dbReference type="EMBL" id="MCD9560175.1"/>
    </source>
</evidence>
<protein>
    <submittedName>
        <fullName evidence="2">Uncharacterized protein</fullName>
    </submittedName>
</protein>